<feature type="transmembrane region" description="Helical" evidence="7">
    <location>
        <begin position="34"/>
        <end position="56"/>
    </location>
</feature>
<dbReference type="eggNOG" id="COG2252">
    <property type="taxonomic scope" value="Bacteria"/>
</dbReference>
<feature type="transmembrane region" description="Helical" evidence="7">
    <location>
        <begin position="219"/>
        <end position="239"/>
    </location>
</feature>
<keyword evidence="4 7" id="KW-0812">Transmembrane</keyword>
<feature type="transmembrane region" description="Helical" evidence="7">
    <location>
        <begin position="287"/>
        <end position="305"/>
    </location>
</feature>
<dbReference type="RefSeq" id="WP_060923024.1">
    <property type="nucleotide sequence ID" value="NZ_LT629770.1"/>
</dbReference>
<feature type="transmembrane region" description="Helical" evidence="7">
    <location>
        <begin position="369"/>
        <end position="385"/>
    </location>
</feature>
<keyword evidence="6 7" id="KW-0472">Membrane</keyword>
<feature type="transmembrane region" description="Helical" evidence="7">
    <location>
        <begin position="422"/>
        <end position="453"/>
    </location>
</feature>
<feature type="transmembrane region" description="Helical" evidence="7">
    <location>
        <begin position="391"/>
        <end position="410"/>
    </location>
</feature>
<evidence type="ECO:0000256" key="5">
    <source>
        <dbReference type="ARBA" id="ARBA00022989"/>
    </source>
</evidence>
<evidence type="ECO:0000313" key="8">
    <source>
        <dbReference type="EMBL" id="SDS86582.1"/>
    </source>
</evidence>
<feature type="transmembrane region" description="Helical" evidence="7">
    <location>
        <begin position="96"/>
        <end position="114"/>
    </location>
</feature>
<evidence type="ECO:0000256" key="3">
    <source>
        <dbReference type="ARBA" id="ARBA00022448"/>
    </source>
</evidence>
<organism evidence="8 9">
    <name type="scientific">Microbacterium paraoxydans</name>
    <dbReference type="NCBI Taxonomy" id="199592"/>
    <lineage>
        <taxon>Bacteria</taxon>
        <taxon>Bacillati</taxon>
        <taxon>Actinomycetota</taxon>
        <taxon>Actinomycetes</taxon>
        <taxon>Micrococcales</taxon>
        <taxon>Microbacteriaceae</taxon>
        <taxon>Microbacterium</taxon>
    </lineage>
</organism>
<evidence type="ECO:0000256" key="1">
    <source>
        <dbReference type="ARBA" id="ARBA00004127"/>
    </source>
</evidence>
<dbReference type="EMBL" id="LT629770">
    <property type="protein sequence ID" value="SDS86582.1"/>
    <property type="molecule type" value="Genomic_DNA"/>
</dbReference>
<protein>
    <submittedName>
        <fullName evidence="8">Putative MFS transporter, AGZA family, xanthine/uracil permease</fullName>
    </submittedName>
</protein>
<evidence type="ECO:0000256" key="6">
    <source>
        <dbReference type="ARBA" id="ARBA00023136"/>
    </source>
</evidence>
<dbReference type="PANTHER" id="PTHR43337:SF1">
    <property type="entry name" value="XANTHINE_URACIL PERMEASE C887.17-RELATED"/>
    <property type="match status" value="1"/>
</dbReference>
<keyword evidence="5 7" id="KW-1133">Transmembrane helix</keyword>
<comment type="subcellular location">
    <subcellularLocation>
        <location evidence="1">Endomembrane system</location>
        <topology evidence="1">Multi-pass membrane protein</topology>
    </subcellularLocation>
</comment>
<evidence type="ECO:0000256" key="7">
    <source>
        <dbReference type="SAM" id="Phobius"/>
    </source>
</evidence>
<proteinExistence type="inferred from homology"/>
<evidence type="ECO:0000313" key="9">
    <source>
        <dbReference type="Proteomes" id="UP000182126"/>
    </source>
</evidence>
<comment type="similarity">
    <text evidence="2">Belongs to the nucleobase:cation symporter-2 (NCS2) (TC 2.A.40) family. Azg-like subfamily.</text>
</comment>
<feature type="transmembrane region" description="Helical" evidence="7">
    <location>
        <begin position="465"/>
        <end position="483"/>
    </location>
</feature>
<reference evidence="8 9" key="1">
    <citation type="submission" date="2016-10" db="EMBL/GenBank/DDBJ databases">
        <authorList>
            <person name="de Groot N.N."/>
        </authorList>
    </citation>
    <scope>NUCLEOTIDE SEQUENCE [LARGE SCALE GENOMIC DNA]</scope>
    <source>
        <strain evidence="8 9">DSM 15019</strain>
    </source>
</reference>
<accession>A0A1H1VP64</accession>
<dbReference type="GO" id="GO:0012505">
    <property type="term" value="C:endomembrane system"/>
    <property type="evidence" value="ECO:0007669"/>
    <property type="project" value="UniProtKB-SubCell"/>
</dbReference>
<sequence length="491" mass="50160">MTTAPPAPASTGPTGTLDRFFEISKRGSTIGTEIRGGLVTFVTMAYIVILNPIILSGKPDVAGDMLDFNAVGAATALTAGIMTILFGVVTRLPFGFAAGLGINAFVAFSVVGQVTWPEAMALVMINGVVIVLLAATGLRKAIFDAVPFQLKIAITVGIGLFIAFIGFVNSGFVTATGASSPPVGLGVNGSVATVPSLLFVITLLLTGILVALRIKGGMLIGLIGGTVLAVVVEAIWHIGARGVDDEGNVVNPGGWGLTVPALNGSPVSVPDLSLIGAVDFSFDLGKVSLVALVMIVFTLLFTNFFDAMGTMTGLAKEANLADDNGDFPRIKSALVVEGVGAIAGGATSSSSSTVFIESGAGIGEGARTGLANVVTGIVFLIAMFLTPLTSIVPTEIAAAALIIVGAMMMAQIRHIDFGDFRVLLPVFLTVSVMPLTYSIANGIGAGFVSWVLIHAFSGKAKTISPLLWVVGAGFLIFFARGPIEALFGVGI</sequence>
<dbReference type="InterPro" id="IPR006043">
    <property type="entry name" value="NCS2"/>
</dbReference>
<feature type="transmembrane region" description="Helical" evidence="7">
    <location>
        <begin position="150"/>
        <end position="172"/>
    </location>
</feature>
<dbReference type="GO" id="GO:0005886">
    <property type="term" value="C:plasma membrane"/>
    <property type="evidence" value="ECO:0007669"/>
    <property type="project" value="TreeGrafter"/>
</dbReference>
<feature type="transmembrane region" description="Helical" evidence="7">
    <location>
        <begin position="68"/>
        <end position="89"/>
    </location>
</feature>
<dbReference type="InterPro" id="IPR045018">
    <property type="entry name" value="Azg-like"/>
</dbReference>
<dbReference type="AlphaFoldDB" id="A0A1H1VP64"/>
<name>A0A1H1VP64_9MICO</name>
<keyword evidence="3" id="KW-0813">Transport</keyword>
<gene>
    <name evidence="8" type="ORF">SAMN04489809_2873</name>
</gene>
<evidence type="ECO:0000256" key="4">
    <source>
        <dbReference type="ARBA" id="ARBA00022692"/>
    </source>
</evidence>
<dbReference type="Proteomes" id="UP000182126">
    <property type="component" value="Chromosome I"/>
</dbReference>
<evidence type="ECO:0000256" key="2">
    <source>
        <dbReference type="ARBA" id="ARBA00005697"/>
    </source>
</evidence>
<feature type="transmembrane region" description="Helical" evidence="7">
    <location>
        <begin position="192"/>
        <end position="212"/>
    </location>
</feature>
<dbReference type="GeneID" id="36300509"/>
<dbReference type="GO" id="GO:0005345">
    <property type="term" value="F:purine nucleobase transmembrane transporter activity"/>
    <property type="evidence" value="ECO:0007669"/>
    <property type="project" value="TreeGrafter"/>
</dbReference>
<dbReference type="PANTHER" id="PTHR43337">
    <property type="entry name" value="XANTHINE/URACIL PERMEASE C887.17-RELATED"/>
    <property type="match status" value="1"/>
</dbReference>
<feature type="transmembrane region" description="Helical" evidence="7">
    <location>
        <begin position="120"/>
        <end position="138"/>
    </location>
</feature>
<dbReference type="Pfam" id="PF00860">
    <property type="entry name" value="Xan_ur_permease"/>
    <property type="match status" value="1"/>
</dbReference>